<dbReference type="SUPFAM" id="SSF55347">
    <property type="entry name" value="Glyceraldehyde-3-phosphate dehydrogenase-like, C-terminal domain"/>
    <property type="match status" value="1"/>
</dbReference>
<keyword evidence="4" id="KW-1185">Reference proteome</keyword>
<reference evidence="3" key="1">
    <citation type="submission" date="2023-02" db="EMBL/GenBank/DDBJ databases">
        <authorList>
            <person name="Palmer J.M."/>
        </authorList>
    </citation>
    <scope>NUCLEOTIDE SEQUENCE</scope>
    <source>
        <strain evidence="3">FW57</strain>
    </source>
</reference>
<dbReference type="Gene3D" id="3.40.50.720">
    <property type="entry name" value="NAD(P)-binding Rossmann-like Domain"/>
    <property type="match status" value="1"/>
</dbReference>
<accession>A0AAD4EUF3</accession>
<dbReference type="GO" id="GO:0006740">
    <property type="term" value="P:NADPH regeneration"/>
    <property type="evidence" value="ECO:0007669"/>
    <property type="project" value="TreeGrafter"/>
</dbReference>
<dbReference type="InterPro" id="IPR000683">
    <property type="entry name" value="Gfo/Idh/MocA-like_OxRdtase_N"/>
</dbReference>
<dbReference type="GO" id="GO:0000166">
    <property type="term" value="F:nucleotide binding"/>
    <property type="evidence" value="ECO:0007669"/>
    <property type="project" value="InterPro"/>
</dbReference>
<dbReference type="Gene3D" id="3.30.360.10">
    <property type="entry name" value="Dihydrodipicolinate Reductase, domain 2"/>
    <property type="match status" value="1"/>
</dbReference>
<organism evidence="3 4">
    <name type="scientific">Staphylotrichum longicolle</name>
    <dbReference type="NCBI Taxonomy" id="669026"/>
    <lineage>
        <taxon>Eukaryota</taxon>
        <taxon>Fungi</taxon>
        <taxon>Dikarya</taxon>
        <taxon>Ascomycota</taxon>
        <taxon>Pezizomycotina</taxon>
        <taxon>Sordariomycetes</taxon>
        <taxon>Sordariomycetidae</taxon>
        <taxon>Sordariales</taxon>
        <taxon>Chaetomiaceae</taxon>
        <taxon>Staphylotrichum</taxon>
    </lineage>
</organism>
<evidence type="ECO:0000313" key="4">
    <source>
        <dbReference type="Proteomes" id="UP001197093"/>
    </source>
</evidence>
<sequence>MVGVALLGAGIFAREEHLPAIEANPTLNLKAVYSRSQRSAEALASASRDASSVAVYFDSPAVEGKSLDDLLKRDDIAAVDVALPILHQPGVVEKALKAGKHVLSEKPVAGDVEDAKRLIAWYEGLGSGKPLWGVAENWRYMESLRYAAQRVEEIGGKLVTFSLQKHGFVRSDNKYFNTEWRKTPQYQGGFLLDGGVHFVAGLRLLLAAAGQEIKQLAGFSALLDERLIPVDTIHAVAVTQEGKSGTIGISFGTEFKDGLEVEIVTTDGAVIWSPTEVKSVARKGDGSDEKVEDKKEFPYSSGVTAEVGAFAKAIEAGKLDVLQTPAEALKDLEILQRLLESGAAGASVKTIGA</sequence>
<dbReference type="SUPFAM" id="SSF51735">
    <property type="entry name" value="NAD(P)-binding Rossmann-fold domains"/>
    <property type="match status" value="1"/>
</dbReference>
<dbReference type="EMBL" id="JAHCVI010000004">
    <property type="protein sequence ID" value="KAG7285757.1"/>
    <property type="molecule type" value="Genomic_DNA"/>
</dbReference>
<dbReference type="Pfam" id="PF01408">
    <property type="entry name" value="GFO_IDH_MocA"/>
    <property type="match status" value="1"/>
</dbReference>
<comment type="caution">
    <text evidence="3">The sequence shown here is derived from an EMBL/GenBank/DDBJ whole genome shotgun (WGS) entry which is preliminary data.</text>
</comment>
<evidence type="ECO:0000259" key="1">
    <source>
        <dbReference type="Pfam" id="PF01408"/>
    </source>
</evidence>
<dbReference type="Pfam" id="PF02894">
    <property type="entry name" value="GFO_IDH_MocA_C"/>
    <property type="match status" value="1"/>
</dbReference>
<dbReference type="InterPro" id="IPR004104">
    <property type="entry name" value="Gfo/Idh/MocA-like_OxRdtase_C"/>
</dbReference>
<dbReference type="PANTHER" id="PTHR42840:SF5">
    <property type="entry name" value="NAD(P)-BINDING ROSSMANN-FOLD SUPERFAMILY PROTEIN"/>
    <property type="match status" value="1"/>
</dbReference>
<dbReference type="GO" id="GO:0016491">
    <property type="term" value="F:oxidoreductase activity"/>
    <property type="evidence" value="ECO:0007669"/>
    <property type="project" value="TreeGrafter"/>
</dbReference>
<evidence type="ECO:0000313" key="3">
    <source>
        <dbReference type="EMBL" id="KAG7285757.1"/>
    </source>
</evidence>
<dbReference type="AlphaFoldDB" id="A0AAD4EUF3"/>
<protein>
    <recommendedName>
        <fullName evidence="5">Oxidoreductase</fullName>
    </recommendedName>
</protein>
<dbReference type="InterPro" id="IPR036291">
    <property type="entry name" value="NAD(P)-bd_dom_sf"/>
</dbReference>
<dbReference type="GO" id="GO:0005737">
    <property type="term" value="C:cytoplasm"/>
    <property type="evidence" value="ECO:0007669"/>
    <property type="project" value="TreeGrafter"/>
</dbReference>
<name>A0AAD4EUF3_9PEZI</name>
<gene>
    <name evidence="3" type="ORF">NEMBOFW57_008051</name>
</gene>
<dbReference type="PANTHER" id="PTHR42840">
    <property type="entry name" value="NAD(P)-BINDING ROSSMANN-FOLD SUPERFAMILY PROTEIN-RELATED"/>
    <property type="match status" value="1"/>
</dbReference>
<feature type="domain" description="Gfo/Idh/MocA-like oxidoreductase N-terminal" evidence="1">
    <location>
        <begin position="3"/>
        <end position="121"/>
    </location>
</feature>
<feature type="domain" description="Gfo/Idh/MocA-like oxidoreductase C-terminal" evidence="2">
    <location>
        <begin position="156"/>
        <end position="349"/>
    </location>
</feature>
<dbReference type="Proteomes" id="UP001197093">
    <property type="component" value="Unassembled WGS sequence"/>
</dbReference>
<proteinExistence type="predicted"/>
<evidence type="ECO:0000259" key="2">
    <source>
        <dbReference type="Pfam" id="PF02894"/>
    </source>
</evidence>
<evidence type="ECO:0008006" key="5">
    <source>
        <dbReference type="Google" id="ProtNLM"/>
    </source>
</evidence>